<evidence type="ECO:0000313" key="2">
    <source>
        <dbReference type="EMBL" id="MQW72197.1"/>
    </source>
</evidence>
<keyword evidence="2" id="KW-0255">Endonuclease</keyword>
<comment type="caution">
    <text evidence="2">The sequence shown here is derived from an EMBL/GenBank/DDBJ whole genome shotgun (WGS) entry which is preliminary data.</text>
</comment>
<sequence length="189" mass="21498">MTSDSTYSMEWRVCERFPDFEISEWGDLRRRVEAPHRSVGDCPRGYIDADGYLRYSLITPDGHKTNATAYRLVAEAFIGPAPTEAHEVAHRNGSRACAHYSELRWATRAENHADMLVHGTAPSVGERNPKAKITESDVVAIRREYRAIKNSRGARKVSELEERYALHRATVISIARGKSWQHIPMESFQ</sequence>
<reference evidence="2" key="1">
    <citation type="journal article" date="2013" name="Genome Biol.">
        <title>Comparative genomics of the core and accessory genomes of 48 Sinorhizobium strains comprising five genospecies.</title>
        <authorList>
            <person name="Sugawara M."/>
            <person name="Epstein B."/>
            <person name="Badgley B.D."/>
            <person name="Unno T."/>
            <person name="Xu L."/>
            <person name="Reese J."/>
            <person name="Gyaneshwar P."/>
            <person name="Denny R."/>
            <person name="Mudge J."/>
            <person name="Bharti A.K."/>
            <person name="Farmer A.D."/>
            <person name="May G.D."/>
            <person name="Woodward J.E."/>
            <person name="Medigue C."/>
            <person name="Vallenet D."/>
            <person name="Lajus A."/>
            <person name="Rouy Z."/>
            <person name="Martinez-Vaz B."/>
            <person name="Tiffin P."/>
            <person name="Young N.D."/>
            <person name="Sadowsky M.J."/>
        </authorList>
    </citation>
    <scope>NUCLEOTIDE SEQUENCE</scope>
    <source>
        <strain evidence="2">M1</strain>
    </source>
</reference>
<evidence type="ECO:0000259" key="1">
    <source>
        <dbReference type="Pfam" id="PF13392"/>
    </source>
</evidence>
<protein>
    <submittedName>
        <fullName evidence="2">HNH endonuclease</fullName>
    </submittedName>
</protein>
<dbReference type="SUPFAM" id="SSF54060">
    <property type="entry name" value="His-Me finger endonucleases"/>
    <property type="match status" value="1"/>
</dbReference>
<dbReference type="EMBL" id="WISB01000140">
    <property type="protein sequence ID" value="MQW72197.1"/>
    <property type="molecule type" value="Genomic_DNA"/>
</dbReference>
<feature type="domain" description="HNH nuclease" evidence="1">
    <location>
        <begin position="71"/>
        <end position="112"/>
    </location>
</feature>
<dbReference type="GO" id="GO:0004519">
    <property type="term" value="F:endonuclease activity"/>
    <property type="evidence" value="ECO:0007669"/>
    <property type="project" value="UniProtKB-KW"/>
</dbReference>
<name>A0A6G1WRC6_9HYPH</name>
<dbReference type="InterPro" id="IPR044925">
    <property type="entry name" value="His-Me_finger_sf"/>
</dbReference>
<dbReference type="InterPro" id="IPR003615">
    <property type="entry name" value="HNH_nuc"/>
</dbReference>
<dbReference type="RefSeq" id="WP_153413681.1">
    <property type="nucleotide sequence ID" value="NZ_WISB01000140.1"/>
</dbReference>
<organism evidence="2">
    <name type="scientific">Sinorhizobium medicae</name>
    <dbReference type="NCBI Taxonomy" id="110321"/>
    <lineage>
        <taxon>Bacteria</taxon>
        <taxon>Pseudomonadati</taxon>
        <taxon>Pseudomonadota</taxon>
        <taxon>Alphaproteobacteria</taxon>
        <taxon>Hyphomicrobiales</taxon>
        <taxon>Rhizobiaceae</taxon>
        <taxon>Sinorhizobium/Ensifer group</taxon>
        <taxon>Sinorhizobium</taxon>
    </lineage>
</organism>
<dbReference type="Gene3D" id="3.90.75.20">
    <property type="match status" value="1"/>
</dbReference>
<dbReference type="Pfam" id="PF13392">
    <property type="entry name" value="HNH_3"/>
    <property type="match status" value="1"/>
</dbReference>
<keyword evidence="2" id="KW-0540">Nuclease</keyword>
<gene>
    <name evidence="2" type="ORF">GHJ91_24390</name>
</gene>
<keyword evidence="2" id="KW-0378">Hydrolase</keyword>
<accession>A0A6G1WRC6</accession>
<proteinExistence type="predicted"/>
<dbReference type="AlphaFoldDB" id="A0A6G1WRC6"/>